<reference evidence="2 3" key="1">
    <citation type="submission" date="2024-09" db="EMBL/GenBank/DDBJ databases">
        <title>Chromosome-scale assembly of Riccia fluitans.</title>
        <authorList>
            <person name="Paukszto L."/>
            <person name="Sawicki J."/>
            <person name="Karawczyk K."/>
            <person name="Piernik-Szablinska J."/>
            <person name="Szczecinska M."/>
            <person name="Mazdziarz M."/>
        </authorList>
    </citation>
    <scope>NUCLEOTIDE SEQUENCE [LARGE SCALE GENOMIC DNA]</scope>
    <source>
        <strain evidence="2">Rf_01</strain>
        <tissue evidence="2">Aerial parts of the thallus</tissue>
    </source>
</reference>
<name>A0ABD1XTX7_9MARC</name>
<accession>A0ABD1XTX7</accession>
<gene>
    <name evidence="2" type="ORF">R1flu_024101</name>
</gene>
<dbReference type="Proteomes" id="UP001605036">
    <property type="component" value="Unassembled WGS sequence"/>
</dbReference>
<dbReference type="PROSITE" id="PS50822">
    <property type="entry name" value="PIWI"/>
    <property type="match status" value="1"/>
</dbReference>
<sequence length="121" mass="13549">MSNRSAEDRVTDMLFQQLKQHKPQFVLAILPEKSSELYSPFKRICETVIGIVTQCIVPPKKLNEQYLTNVALKISLKWGGYNTVLAQEEKKMLPKVSAKPTVIFGLDVSHGSPGDAIVLHQ</sequence>
<dbReference type="PANTHER" id="PTHR22891">
    <property type="entry name" value="EUKARYOTIC TRANSLATION INITIATION FACTOR 2C"/>
    <property type="match status" value="1"/>
</dbReference>
<keyword evidence="3" id="KW-1185">Reference proteome</keyword>
<dbReference type="EMBL" id="JBHFFA010000007">
    <property type="protein sequence ID" value="KAL2612409.1"/>
    <property type="molecule type" value="Genomic_DNA"/>
</dbReference>
<organism evidence="2 3">
    <name type="scientific">Riccia fluitans</name>
    <dbReference type="NCBI Taxonomy" id="41844"/>
    <lineage>
        <taxon>Eukaryota</taxon>
        <taxon>Viridiplantae</taxon>
        <taxon>Streptophyta</taxon>
        <taxon>Embryophyta</taxon>
        <taxon>Marchantiophyta</taxon>
        <taxon>Marchantiopsida</taxon>
        <taxon>Marchantiidae</taxon>
        <taxon>Marchantiales</taxon>
        <taxon>Ricciaceae</taxon>
        <taxon>Riccia</taxon>
    </lineage>
</organism>
<feature type="domain" description="Piwi" evidence="1">
    <location>
        <begin position="25"/>
        <end position="121"/>
    </location>
</feature>
<dbReference type="InterPro" id="IPR012337">
    <property type="entry name" value="RNaseH-like_sf"/>
</dbReference>
<protein>
    <recommendedName>
        <fullName evidence="1">Piwi domain-containing protein</fullName>
    </recommendedName>
</protein>
<dbReference type="Pfam" id="PF02171">
    <property type="entry name" value="Piwi"/>
    <property type="match status" value="1"/>
</dbReference>
<evidence type="ECO:0000313" key="2">
    <source>
        <dbReference type="EMBL" id="KAL2612409.1"/>
    </source>
</evidence>
<comment type="caution">
    <text evidence="2">The sequence shown here is derived from an EMBL/GenBank/DDBJ whole genome shotgun (WGS) entry which is preliminary data.</text>
</comment>
<dbReference type="SUPFAM" id="SSF53098">
    <property type="entry name" value="Ribonuclease H-like"/>
    <property type="match status" value="1"/>
</dbReference>
<dbReference type="Gene3D" id="3.40.50.2300">
    <property type="match status" value="1"/>
</dbReference>
<evidence type="ECO:0000313" key="3">
    <source>
        <dbReference type="Proteomes" id="UP001605036"/>
    </source>
</evidence>
<dbReference type="InterPro" id="IPR003165">
    <property type="entry name" value="Piwi"/>
</dbReference>
<proteinExistence type="predicted"/>
<evidence type="ECO:0000259" key="1">
    <source>
        <dbReference type="PROSITE" id="PS50822"/>
    </source>
</evidence>
<dbReference type="AlphaFoldDB" id="A0ABD1XTX7"/>